<accession>A0A3N6PJG1</accession>
<comment type="catalytic activity">
    <reaction evidence="5">
        <text>GTP + H2O = GDP + phosphate + H(+)</text>
        <dbReference type="Rhea" id="RHEA:19669"/>
        <dbReference type="ChEBI" id="CHEBI:15377"/>
        <dbReference type="ChEBI" id="CHEBI:15378"/>
        <dbReference type="ChEBI" id="CHEBI:37565"/>
        <dbReference type="ChEBI" id="CHEBI:43474"/>
        <dbReference type="ChEBI" id="CHEBI:58189"/>
    </reaction>
    <physiologicalReaction direction="left-to-right" evidence="5">
        <dbReference type="Rhea" id="RHEA:19670"/>
    </physiologicalReaction>
</comment>
<evidence type="ECO:0000256" key="3">
    <source>
        <dbReference type="ARBA" id="ARBA00023186"/>
    </source>
</evidence>
<proteinExistence type="inferred from homology"/>
<dbReference type="OrthoDB" id="359387at2157"/>
<dbReference type="Pfam" id="PF07683">
    <property type="entry name" value="CobW_C"/>
    <property type="match status" value="1"/>
</dbReference>
<dbReference type="InterPro" id="IPR027417">
    <property type="entry name" value="P-loop_NTPase"/>
</dbReference>
<sequence length="468" mass="51540">MATSVTILCGELGAGKTTLLSGLLESADRDVAVVVNDVGAINVDADLVEARTHLETGDEVVALENGCICCSLGGELSRSVVRLGRERDFDHLVIEASGVGEPEPIARQFVRGPAAGAYDLEAVVTVVDARRFHDRFADVGSVGEPPTIEGADETGTRPLADLVLAQVEFCDLLVVNKCDLVDVDERDRVVALLETIQPRAEIVTTEYGALESDDLLGTQRFDLEAATDAAGWKRALEDEGGTDRGDDGHDDHDHAHSHDDHDHAHSHDDHDHAHSHDDHDHAHSHDDHDHAHSHDDHDREHNDHGHEHSHDHAHPPERYGITVDSYCRRRPFHPGRLAALLADLPPELVRSKGLCWIAGRERQAITMSHAGRETSLEVTGRWIASLPEQRRERYRRGQPDLEWDEQWGDRESRLALIGRDLDVDALVDRLDDCLLTDAEMDADWSTFENDAPTAMGESIVISDEGGPS</sequence>
<keyword evidence="1" id="KW-0547">Nucleotide-binding</keyword>
<keyword evidence="3" id="KW-0143">Chaperone</keyword>
<evidence type="ECO:0000256" key="2">
    <source>
        <dbReference type="ARBA" id="ARBA00022801"/>
    </source>
</evidence>
<dbReference type="SUPFAM" id="SSF52540">
    <property type="entry name" value="P-loop containing nucleoside triphosphate hydrolases"/>
    <property type="match status" value="1"/>
</dbReference>
<dbReference type="InterPro" id="IPR051927">
    <property type="entry name" value="Zn_Chap_cDPG_Synth"/>
</dbReference>
<feature type="domain" description="CobW C-terminal" evidence="7">
    <location>
        <begin position="321"/>
        <end position="434"/>
    </location>
</feature>
<dbReference type="GO" id="GO:0000166">
    <property type="term" value="F:nucleotide binding"/>
    <property type="evidence" value="ECO:0007669"/>
    <property type="project" value="UniProtKB-KW"/>
</dbReference>
<comment type="caution">
    <text evidence="8">The sequence shown here is derived from an EMBL/GenBank/DDBJ whole genome shotgun (WGS) entry which is preliminary data.</text>
</comment>
<protein>
    <submittedName>
        <fullName evidence="8">GTP-binding protein</fullName>
    </submittedName>
</protein>
<evidence type="ECO:0000313" key="8">
    <source>
        <dbReference type="EMBL" id="RQH01200.1"/>
    </source>
</evidence>
<evidence type="ECO:0000256" key="4">
    <source>
        <dbReference type="ARBA" id="ARBA00034320"/>
    </source>
</evidence>
<dbReference type="EMBL" id="REFZ01000004">
    <property type="protein sequence ID" value="RQH01200.1"/>
    <property type="molecule type" value="Genomic_DNA"/>
</dbReference>
<dbReference type="GO" id="GO:0016787">
    <property type="term" value="F:hydrolase activity"/>
    <property type="evidence" value="ECO:0007669"/>
    <property type="project" value="UniProtKB-KW"/>
</dbReference>
<comment type="similarity">
    <text evidence="4">Belongs to the SIMIBI class G3E GTPase family. ZNG1 subfamily.</text>
</comment>
<dbReference type="SMART" id="SM00833">
    <property type="entry name" value="CobW_C"/>
    <property type="match status" value="1"/>
</dbReference>
<evidence type="ECO:0000259" key="7">
    <source>
        <dbReference type="SMART" id="SM00833"/>
    </source>
</evidence>
<gene>
    <name evidence="8" type="ORF">EA472_07000</name>
</gene>
<keyword evidence="9" id="KW-1185">Reference proteome</keyword>
<organism evidence="8 9">
    <name type="scientific">Natrarchaeobius chitinivorans</name>
    <dbReference type="NCBI Taxonomy" id="1679083"/>
    <lineage>
        <taxon>Archaea</taxon>
        <taxon>Methanobacteriati</taxon>
        <taxon>Methanobacteriota</taxon>
        <taxon>Stenosarchaea group</taxon>
        <taxon>Halobacteria</taxon>
        <taxon>Halobacteriales</taxon>
        <taxon>Natrialbaceae</taxon>
        <taxon>Natrarchaeobius</taxon>
    </lineage>
</organism>
<name>A0A3N6PJG1_NATCH</name>
<evidence type="ECO:0000256" key="5">
    <source>
        <dbReference type="ARBA" id="ARBA00049117"/>
    </source>
</evidence>
<feature type="region of interest" description="Disordered" evidence="6">
    <location>
        <begin position="232"/>
        <end position="319"/>
    </location>
</feature>
<dbReference type="Proteomes" id="UP000281431">
    <property type="component" value="Unassembled WGS sequence"/>
</dbReference>
<dbReference type="CDD" id="cd03112">
    <property type="entry name" value="CobW-like"/>
    <property type="match status" value="1"/>
</dbReference>
<feature type="compositionally biased region" description="Basic and acidic residues" evidence="6">
    <location>
        <begin position="234"/>
        <end position="317"/>
    </location>
</feature>
<evidence type="ECO:0000256" key="6">
    <source>
        <dbReference type="SAM" id="MobiDB-lite"/>
    </source>
</evidence>
<dbReference type="AlphaFoldDB" id="A0A3N6PJG1"/>
<dbReference type="PANTHER" id="PTHR43603:SF1">
    <property type="entry name" value="ZINC-REGULATED GTPASE METALLOPROTEIN ACTIVATOR 1"/>
    <property type="match status" value="1"/>
</dbReference>
<dbReference type="SUPFAM" id="SSF90002">
    <property type="entry name" value="Hypothetical protein YjiA, C-terminal domain"/>
    <property type="match status" value="1"/>
</dbReference>
<dbReference type="Gene3D" id="3.30.1220.10">
    <property type="entry name" value="CobW-like, C-terminal domain"/>
    <property type="match status" value="1"/>
</dbReference>
<dbReference type="InterPro" id="IPR011629">
    <property type="entry name" value="CobW-like_C"/>
</dbReference>
<dbReference type="Pfam" id="PF02492">
    <property type="entry name" value="cobW"/>
    <property type="match status" value="1"/>
</dbReference>
<keyword evidence="2" id="KW-0378">Hydrolase</keyword>
<reference evidence="8 9" key="1">
    <citation type="submission" date="2018-10" db="EMBL/GenBank/DDBJ databases">
        <title>Natrarchaeobius chitinivorans gen. nov., sp. nov., and Natrarchaeobius haloalkaliphilus sp. nov., alkaliphilic, chitin-utilizing haloarchaea from hypersaline alkaline lakes.</title>
        <authorList>
            <person name="Sorokin D.Y."/>
            <person name="Elcheninov A.G."/>
            <person name="Kostrikina N.A."/>
            <person name="Bale N.J."/>
            <person name="Sinninghe Damste J.S."/>
            <person name="Khijniak T.V."/>
            <person name="Kublanov I.V."/>
            <person name="Toshchakov S.V."/>
        </authorList>
    </citation>
    <scope>NUCLEOTIDE SEQUENCE [LARGE SCALE GENOMIC DNA]</scope>
    <source>
        <strain evidence="8 9">AArcht7</strain>
    </source>
</reference>
<evidence type="ECO:0000313" key="9">
    <source>
        <dbReference type="Proteomes" id="UP000281431"/>
    </source>
</evidence>
<dbReference type="InterPro" id="IPR003495">
    <property type="entry name" value="CobW/HypB/UreG_nucleotide-bd"/>
</dbReference>
<dbReference type="InterPro" id="IPR036627">
    <property type="entry name" value="CobW-likC_sf"/>
</dbReference>
<dbReference type="Gene3D" id="3.40.50.300">
    <property type="entry name" value="P-loop containing nucleotide triphosphate hydrolases"/>
    <property type="match status" value="1"/>
</dbReference>
<evidence type="ECO:0000256" key="1">
    <source>
        <dbReference type="ARBA" id="ARBA00022741"/>
    </source>
</evidence>
<dbReference type="PANTHER" id="PTHR43603">
    <property type="entry name" value="COBW DOMAIN-CONTAINING PROTEIN DDB_G0274527"/>
    <property type="match status" value="1"/>
</dbReference>